<organism evidence="1 2">
    <name type="scientific">Sellimonas catena</name>
    <dbReference type="NCBI Taxonomy" id="2994035"/>
    <lineage>
        <taxon>Bacteria</taxon>
        <taxon>Bacillati</taxon>
        <taxon>Bacillota</taxon>
        <taxon>Clostridia</taxon>
        <taxon>Lachnospirales</taxon>
        <taxon>Lachnospiraceae</taxon>
        <taxon>Sellimonas</taxon>
    </lineage>
</organism>
<dbReference type="AlphaFoldDB" id="A0A9W6C6Y1"/>
<proteinExistence type="predicted"/>
<keyword evidence="2" id="KW-1185">Reference proteome</keyword>
<accession>A0A9W6C6Y1</accession>
<dbReference type="RefSeq" id="WP_330677587.1">
    <property type="nucleotide sequence ID" value="NZ_BSBO01000028.1"/>
</dbReference>
<evidence type="ECO:0000313" key="2">
    <source>
        <dbReference type="Proteomes" id="UP001145145"/>
    </source>
</evidence>
<dbReference type="EMBL" id="BSBO01000028">
    <property type="protein sequence ID" value="GLG05389.1"/>
    <property type="molecule type" value="Genomic_DNA"/>
</dbReference>
<sequence length="51" mass="5979">MKECERIIKTLEHFYGHLEIECCGSLGLCSVECKEDAKKRKEEIIEFCSRI</sequence>
<comment type="caution">
    <text evidence="1">The sequence shown here is derived from an EMBL/GenBank/DDBJ whole genome shotgun (WGS) entry which is preliminary data.</text>
</comment>
<dbReference type="Proteomes" id="UP001145145">
    <property type="component" value="Unassembled WGS sequence"/>
</dbReference>
<name>A0A9W6C6Y1_9FIRM</name>
<gene>
    <name evidence="1" type="ORF">Selli1_25630</name>
</gene>
<evidence type="ECO:0000313" key="1">
    <source>
        <dbReference type="EMBL" id="GLG05389.1"/>
    </source>
</evidence>
<reference evidence="1 2" key="1">
    <citation type="journal article" date="2023" name="Int. J. Syst. Evol. Microbiol.">
        <title>Sellimonas catena sp. nov., isolated from human faeces.</title>
        <authorList>
            <person name="Hisatomi A."/>
            <person name="Ohkuma M."/>
            <person name="Sakamoto M."/>
        </authorList>
    </citation>
    <scope>NUCLEOTIDE SEQUENCE [LARGE SCALE GENOMIC DNA]</scope>
    <source>
        <strain evidence="1 2">12EGH17</strain>
    </source>
</reference>
<protein>
    <submittedName>
        <fullName evidence="1">Uncharacterized protein</fullName>
    </submittedName>
</protein>